<gene>
    <name evidence="2" type="primary">FANCI</name>
    <name evidence="2" type="ORF">CEXT_234891</name>
</gene>
<dbReference type="EMBL" id="BPLR01001730">
    <property type="protein sequence ID" value="GIZ04398.1"/>
    <property type="molecule type" value="Genomic_DNA"/>
</dbReference>
<keyword evidence="3" id="KW-1185">Reference proteome</keyword>
<dbReference type="GO" id="GO:0006281">
    <property type="term" value="P:DNA repair"/>
    <property type="evidence" value="ECO:0007669"/>
    <property type="project" value="InterPro"/>
</dbReference>
<evidence type="ECO:0000313" key="2">
    <source>
        <dbReference type="EMBL" id="GIZ04398.1"/>
    </source>
</evidence>
<protein>
    <submittedName>
        <fullName evidence="2">Fanconi anemia group I protein</fullName>
    </submittedName>
</protein>
<dbReference type="PANTHER" id="PTHR21818">
    <property type="entry name" value="BC025462 PROTEIN"/>
    <property type="match status" value="1"/>
</dbReference>
<dbReference type="Proteomes" id="UP001054945">
    <property type="component" value="Unassembled WGS sequence"/>
</dbReference>
<feature type="domain" description="FANCI helical" evidence="1">
    <location>
        <begin position="46"/>
        <end position="188"/>
    </location>
</feature>
<comment type="caution">
    <text evidence="2">The sequence shown here is derived from an EMBL/GenBank/DDBJ whole genome shotgun (WGS) entry which is preliminary data.</text>
</comment>
<dbReference type="AlphaFoldDB" id="A0AAV4YB85"/>
<proteinExistence type="predicted"/>
<evidence type="ECO:0000259" key="1">
    <source>
        <dbReference type="Pfam" id="PF14680"/>
    </source>
</evidence>
<accession>A0AAV4YB85</accession>
<evidence type="ECO:0000313" key="3">
    <source>
        <dbReference type="Proteomes" id="UP001054945"/>
    </source>
</evidence>
<dbReference type="Pfam" id="PF14680">
    <property type="entry name" value="FANCI_HD2"/>
    <property type="match status" value="1"/>
</dbReference>
<organism evidence="2 3">
    <name type="scientific">Caerostris extrusa</name>
    <name type="common">Bark spider</name>
    <name type="synonym">Caerostris bankana</name>
    <dbReference type="NCBI Taxonomy" id="172846"/>
    <lineage>
        <taxon>Eukaryota</taxon>
        <taxon>Metazoa</taxon>
        <taxon>Ecdysozoa</taxon>
        <taxon>Arthropoda</taxon>
        <taxon>Chelicerata</taxon>
        <taxon>Arachnida</taxon>
        <taxon>Araneae</taxon>
        <taxon>Araneomorphae</taxon>
        <taxon>Entelegynae</taxon>
        <taxon>Araneoidea</taxon>
        <taxon>Araneidae</taxon>
        <taxon>Caerostris</taxon>
    </lineage>
</organism>
<sequence>MLVLRKALFHRDIEARKVAVSGYLMILKKLNFIGKVSLSQSQTSISSQASSASLIIKADVYTNAGNPSSKTMCLEIMGLLKRVLMQQGAVKQLLYVGLYDAILQNRSLRDIVLELLLGQFEKLYDSSDDSDLPLRFNLCFQELKGNIVMDEPLADLITSICLILLESESIVDEDEYDLSAQKMLEDFLQS</sequence>
<reference evidence="2 3" key="1">
    <citation type="submission" date="2021-06" db="EMBL/GenBank/DDBJ databases">
        <title>Caerostris extrusa draft genome.</title>
        <authorList>
            <person name="Kono N."/>
            <person name="Arakawa K."/>
        </authorList>
    </citation>
    <scope>NUCLEOTIDE SEQUENCE [LARGE SCALE GENOMIC DNA]</scope>
</reference>
<name>A0AAV4YB85_CAEEX</name>
<dbReference type="InterPro" id="IPR026171">
    <property type="entry name" value="FANCI"/>
</dbReference>
<dbReference type="PANTHER" id="PTHR21818:SF0">
    <property type="entry name" value="FANCONI ANEMIA GROUP I PROTEIN"/>
    <property type="match status" value="1"/>
</dbReference>
<dbReference type="InterPro" id="IPR029312">
    <property type="entry name" value="FANCI_HD2"/>
</dbReference>
<dbReference type="GO" id="GO:0070182">
    <property type="term" value="F:DNA polymerase binding"/>
    <property type="evidence" value="ECO:0007669"/>
    <property type="project" value="TreeGrafter"/>
</dbReference>